<keyword evidence="2" id="KW-1185">Reference proteome</keyword>
<evidence type="ECO:0000313" key="2">
    <source>
        <dbReference type="Proteomes" id="UP000596742"/>
    </source>
</evidence>
<name>A0A8B6C5C0_MYTGA</name>
<dbReference type="EMBL" id="UYJE01001233">
    <property type="protein sequence ID" value="VDI00447.1"/>
    <property type="molecule type" value="Genomic_DNA"/>
</dbReference>
<accession>A0A8B6C5C0</accession>
<comment type="caution">
    <text evidence="1">The sequence shown here is derived from an EMBL/GenBank/DDBJ whole genome shotgun (WGS) entry which is preliminary data.</text>
</comment>
<proteinExistence type="predicted"/>
<dbReference type="AlphaFoldDB" id="A0A8B6C5C0"/>
<dbReference type="Proteomes" id="UP000596742">
    <property type="component" value="Unassembled WGS sequence"/>
</dbReference>
<sequence>MDADIQQSVRAEVHNAMQNIQEQLLDNMTTLLESRLDCFQRRIQENLKSLSDTQIAKIDKNMCDTYKICKRGYTEKVEKIPRTLYKTIVNVKMDSIPVRKLEKGALMSSGSDKQFLLLDRPSYF</sequence>
<evidence type="ECO:0000313" key="1">
    <source>
        <dbReference type="EMBL" id="VDI00447.1"/>
    </source>
</evidence>
<organism evidence="1 2">
    <name type="scientific">Mytilus galloprovincialis</name>
    <name type="common">Mediterranean mussel</name>
    <dbReference type="NCBI Taxonomy" id="29158"/>
    <lineage>
        <taxon>Eukaryota</taxon>
        <taxon>Metazoa</taxon>
        <taxon>Spiralia</taxon>
        <taxon>Lophotrochozoa</taxon>
        <taxon>Mollusca</taxon>
        <taxon>Bivalvia</taxon>
        <taxon>Autobranchia</taxon>
        <taxon>Pteriomorphia</taxon>
        <taxon>Mytilida</taxon>
        <taxon>Mytiloidea</taxon>
        <taxon>Mytilidae</taxon>
        <taxon>Mytilinae</taxon>
        <taxon>Mytilus</taxon>
    </lineage>
</organism>
<protein>
    <submittedName>
        <fullName evidence="1">Uncharacterized protein</fullName>
    </submittedName>
</protein>
<gene>
    <name evidence="1" type="ORF">MGAL_10B067645</name>
</gene>
<reference evidence="1" key="1">
    <citation type="submission" date="2018-11" db="EMBL/GenBank/DDBJ databases">
        <authorList>
            <person name="Alioto T."/>
            <person name="Alioto T."/>
        </authorList>
    </citation>
    <scope>NUCLEOTIDE SEQUENCE</scope>
</reference>